<reference evidence="1 2" key="1">
    <citation type="submission" date="2020-08" db="EMBL/GenBank/DDBJ databases">
        <title>Genomic Encyclopedia of Type Strains, Phase IV (KMG-V): Genome sequencing to study the core and pangenomes of soil and plant-associated prokaryotes.</title>
        <authorList>
            <person name="Whitman W."/>
        </authorList>
    </citation>
    <scope>NUCLEOTIDE SEQUENCE [LARGE SCALE GENOMIC DNA]</scope>
    <source>
        <strain evidence="1 2">SEMIA 414</strain>
    </source>
</reference>
<sequence length="30" mass="3358">MNAWQTLADAAKKKTDTDQDWPVSVAMFTS</sequence>
<proteinExistence type="predicted"/>
<gene>
    <name evidence="1" type="ORF">GGE15_005238</name>
</gene>
<accession>A0A7W6URL9</accession>
<organism evidence="1 2">
    <name type="scientific">Rhizobium esperanzae</name>
    <dbReference type="NCBI Taxonomy" id="1967781"/>
    <lineage>
        <taxon>Bacteria</taxon>
        <taxon>Pseudomonadati</taxon>
        <taxon>Pseudomonadota</taxon>
        <taxon>Alphaproteobacteria</taxon>
        <taxon>Hyphomicrobiales</taxon>
        <taxon>Rhizobiaceae</taxon>
        <taxon>Rhizobium/Agrobacterium group</taxon>
        <taxon>Rhizobium</taxon>
    </lineage>
</organism>
<name>A0A7W6URL9_9HYPH</name>
<evidence type="ECO:0000313" key="1">
    <source>
        <dbReference type="EMBL" id="MBB4441947.1"/>
    </source>
</evidence>
<protein>
    <submittedName>
        <fullName evidence="1">Uncharacterized protein</fullName>
    </submittedName>
</protein>
<dbReference type="EMBL" id="JACIHI010000014">
    <property type="protein sequence ID" value="MBB4441947.1"/>
    <property type="molecule type" value="Genomic_DNA"/>
</dbReference>
<comment type="caution">
    <text evidence="1">The sequence shown here is derived from an EMBL/GenBank/DDBJ whole genome shotgun (WGS) entry which is preliminary data.</text>
</comment>
<dbReference type="AlphaFoldDB" id="A0A7W6URL9"/>
<evidence type="ECO:0000313" key="2">
    <source>
        <dbReference type="Proteomes" id="UP000533724"/>
    </source>
</evidence>
<dbReference type="Proteomes" id="UP000533724">
    <property type="component" value="Unassembled WGS sequence"/>
</dbReference>